<dbReference type="EMBL" id="ARYJ01000009">
    <property type="protein sequence ID" value="KCZ87240.1"/>
    <property type="molecule type" value="Genomic_DNA"/>
</dbReference>
<organism evidence="2 3">
    <name type="scientific">Hyphomonas jannaschiana VP2</name>
    <dbReference type="NCBI Taxonomy" id="1280952"/>
    <lineage>
        <taxon>Bacteria</taxon>
        <taxon>Pseudomonadati</taxon>
        <taxon>Pseudomonadota</taxon>
        <taxon>Alphaproteobacteria</taxon>
        <taxon>Hyphomonadales</taxon>
        <taxon>Hyphomonadaceae</taxon>
        <taxon>Hyphomonas</taxon>
    </lineage>
</organism>
<evidence type="ECO:0000313" key="3">
    <source>
        <dbReference type="Proteomes" id="UP000024816"/>
    </source>
</evidence>
<gene>
    <name evidence="2" type="ORF">HJA_13600</name>
</gene>
<comment type="caution">
    <text evidence="2">The sequence shown here is derived from an EMBL/GenBank/DDBJ whole genome shotgun (WGS) entry which is preliminary data.</text>
</comment>
<dbReference type="InterPro" id="IPR043137">
    <property type="entry name" value="GGT_ssub_C"/>
</dbReference>
<dbReference type="PRINTS" id="PR01210">
    <property type="entry name" value="GGTRANSPTASE"/>
</dbReference>
<dbReference type="Gene3D" id="3.60.20.40">
    <property type="match status" value="1"/>
</dbReference>
<sequence>MTETIKDTKSKSDDISEAVNANLDRRRFLTSGALAASGLAAACTTPAGTLEQSSAPIASEKIRPPDAPESGDLDVSTHRVETPGPNGVVSAGHPLAASAGLRMFVQGGASGDAAVAAMAVLNLVEPWASSIGGNGFATVYEKPAGKVKALMFGGAAPFALDPESDPKAYDWGVRAGTTPGAFDGWIELMRKHGRLSLADVFAPAIDLARNGHPIDPSIARVIAYMQERLAQHPTTAAVFLPGGHVPKPRQIMTNENLAKTFESLVAEEQKVLASGGDRDTALLAARDYFYNGPIAAELDRFFREEGGWLRKADLTAYKAEWADPVRTTYRGYDVYSTPPTSRGGLEVCMQANIIERFDVSALKPGSALLLHLQAEAIKHAKADIYAYTADPKHADIPLDAMLSKAYAADRAAMIDIAQASPFPAVTDFRTYDPAAPPPPGSTHRTEDDEARFSDTTSLTVVDAEGNTIVITTTLGGGFGAGVVVGNTGFLLNNGMRLGSTSPYPDNVNFVAPGQIPILNNSPVIVMRNSRLWAAFGTPGGETIGQSEFQVLMSLVDYGMGIQEAIEAPRFAVKADPNFYLPGARCLLQLESRFSQQSLRALRALGHSADFVGPYAIGSIQGVRAYENGAGMAGADPRRMAMAAGW</sequence>
<proteinExistence type="predicted"/>
<dbReference type="AlphaFoldDB" id="A0A059F9G7"/>
<dbReference type="InterPro" id="IPR006311">
    <property type="entry name" value="TAT_signal"/>
</dbReference>
<dbReference type="InterPro" id="IPR029055">
    <property type="entry name" value="Ntn_hydrolases_N"/>
</dbReference>
<dbReference type="STRING" id="1280952.HJA_13600"/>
<dbReference type="Pfam" id="PF01019">
    <property type="entry name" value="G_glu_transpept"/>
    <property type="match status" value="1"/>
</dbReference>
<feature type="compositionally biased region" description="Basic and acidic residues" evidence="1">
    <location>
        <begin position="443"/>
        <end position="452"/>
    </location>
</feature>
<reference evidence="2 3" key="1">
    <citation type="journal article" date="2014" name="Antonie Van Leeuwenhoek">
        <title>Hyphomonas beringensis sp. nov. and Hyphomonas chukchiensis sp. nov., isolated from surface seawater of the Bering Sea and Chukchi Sea.</title>
        <authorList>
            <person name="Li C."/>
            <person name="Lai Q."/>
            <person name="Li G."/>
            <person name="Dong C."/>
            <person name="Wang J."/>
            <person name="Liao Y."/>
            <person name="Shao Z."/>
        </authorList>
    </citation>
    <scope>NUCLEOTIDE SEQUENCE [LARGE SCALE GENOMIC DNA]</scope>
    <source>
        <strain evidence="2 3">VP2</strain>
    </source>
</reference>
<evidence type="ECO:0000313" key="2">
    <source>
        <dbReference type="EMBL" id="KCZ87240.1"/>
    </source>
</evidence>
<dbReference type="PATRIC" id="fig|1280952.3.peg.2722"/>
<dbReference type="InterPro" id="IPR043138">
    <property type="entry name" value="GGT_lsub"/>
</dbReference>
<keyword evidence="3" id="KW-1185">Reference proteome</keyword>
<dbReference type="InterPro" id="IPR052896">
    <property type="entry name" value="GGT-like_enzyme"/>
</dbReference>
<accession>A0A059F9G7</accession>
<feature type="region of interest" description="Disordered" evidence="1">
    <location>
        <begin position="49"/>
        <end position="75"/>
    </location>
</feature>
<dbReference type="Proteomes" id="UP000024816">
    <property type="component" value="Unassembled WGS sequence"/>
</dbReference>
<dbReference type="eggNOG" id="COG0405">
    <property type="taxonomic scope" value="Bacteria"/>
</dbReference>
<dbReference type="RefSeq" id="WP_206741721.1">
    <property type="nucleotide sequence ID" value="NZ_ARYJ01000009.1"/>
</dbReference>
<dbReference type="PROSITE" id="PS51318">
    <property type="entry name" value="TAT"/>
    <property type="match status" value="1"/>
</dbReference>
<dbReference type="SUPFAM" id="SSF56235">
    <property type="entry name" value="N-terminal nucleophile aminohydrolases (Ntn hydrolases)"/>
    <property type="match status" value="1"/>
</dbReference>
<dbReference type="Gene3D" id="1.10.246.130">
    <property type="match status" value="1"/>
</dbReference>
<dbReference type="PANTHER" id="PTHR43881">
    <property type="entry name" value="GAMMA-GLUTAMYLTRANSPEPTIDASE (AFU_ORTHOLOGUE AFUA_4G13580)"/>
    <property type="match status" value="1"/>
</dbReference>
<dbReference type="PANTHER" id="PTHR43881:SF1">
    <property type="entry name" value="GAMMA-GLUTAMYLTRANSPEPTIDASE (AFU_ORTHOLOGUE AFUA_4G13580)"/>
    <property type="match status" value="1"/>
</dbReference>
<feature type="region of interest" description="Disordered" evidence="1">
    <location>
        <begin position="433"/>
        <end position="453"/>
    </location>
</feature>
<evidence type="ECO:0000256" key="1">
    <source>
        <dbReference type="SAM" id="MobiDB-lite"/>
    </source>
</evidence>
<protein>
    <submittedName>
        <fullName evidence="2">Gamma-glutamyltranspeptidase</fullName>
    </submittedName>
</protein>
<name>A0A059F9G7_9PROT</name>